<name>A0A5N6M8L0_9ASTR</name>
<reference evidence="2 3" key="1">
    <citation type="submission" date="2019-05" db="EMBL/GenBank/DDBJ databases">
        <title>Mikania micrantha, genome provides insights into the molecular mechanism of rapid growth.</title>
        <authorList>
            <person name="Liu B."/>
        </authorList>
    </citation>
    <scope>NUCLEOTIDE SEQUENCE [LARGE SCALE GENOMIC DNA]</scope>
    <source>
        <strain evidence="2">NLD-2019</strain>
        <tissue evidence="2">Leaf</tissue>
    </source>
</reference>
<keyword evidence="3" id="KW-1185">Reference proteome</keyword>
<accession>A0A5N6M8L0</accession>
<evidence type="ECO:0000313" key="3">
    <source>
        <dbReference type="Proteomes" id="UP000326396"/>
    </source>
</evidence>
<dbReference type="EMBL" id="SZYD01000016">
    <property type="protein sequence ID" value="KAD3336777.1"/>
    <property type="molecule type" value="Genomic_DNA"/>
</dbReference>
<evidence type="ECO:0000313" key="2">
    <source>
        <dbReference type="EMBL" id="KAD3336777.1"/>
    </source>
</evidence>
<comment type="caution">
    <text evidence="2">The sequence shown here is derived from an EMBL/GenBank/DDBJ whole genome shotgun (WGS) entry which is preliminary data.</text>
</comment>
<protein>
    <submittedName>
        <fullName evidence="2">Uncharacterized protein</fullName>
    </submittedName>
</protein>
<dbReference type="AlphaFoldDB" id="A0A5N6M8L0"/>
<evidence type="ECO:0000256" key="1">
    <source>
        <dbReference type="SAM" id="MobiDB-lite"/>
    </source>
</evidence>
<organism evidence="2 3">
    <name type="scientific">Mikania micrantha</name>
    <name type="common">bitter vine</name>
    <dbReference type="NCBI Taxonomy" id="192012"/>
    <lineage>
        <taxon>Eukaryota</taxon>
        <taxon>Viridiplantae</taxon>
        <taxon>Streptophyta</taxon>
        <taxon>Embryophyta</taxon>
        <taxon>Tracheophyta</taxon>
        <taxon>Spermatophyta</taxon>
        <taxon>Magnoliopsida</taxon>
        <taxon>eudicotyledons</taxon>
        <taxon>Gunneridae</taxon>
        <taxon>Pentapetalae</taxon>
        <taxon>asterids</taxon>
        <taxon>campanulids</taxon>
        <taxon>Asterales</taxon>
        <taxon>Asteraceae</taxon>
        <taxon>Asteroideae</taxon>
        <taxon>Heliantheae alliance</taxon>
        <taxon>Eupatorieae</taxon>
        <taxon>Mikania</taxon>
    </lineage>
</organism>
<gene>
    <name evidence="2" type="ORF">E3N88_32296</name>
</gene>
<feature type="region of interest" description="Disordered" evidence="1">
    <location>
        <begin position="70"/>
        <end position="91"/>
    </location>
</feature>
<dbReference type="Proteomes" id="UP000326396">
    <property type="component" value="Linkage Group LG6"/>
</dbReference>
<proteinExistence type="predicted"/>
<sequence length="207" mass="22799">MKRAGNVPLSRKPFRLSFQNDSGAFQSILGLSRRFTVEQSFSLRKAACRSEAIRVEQSILSESEEFPVRSDNTHSVPFTKPGSITMARGSSNSRDHGIHSLFDWEEDGILADTKGAKTTKFDGALHGIPISMMVDSGVARNFLSQRLVIPLGLPVCSFDGISIKLGNGANLIEKDRRRRRYSKTPPLIRLKVSTKLSCRLPPKVAGA</sequence>
<dbReference type="OrthoDB" id="1436686at2759"/>